<sequence>EFQSLQPDLHALVSGTAAKEFFEKSKLPVTELSKIWQLADISRDGALSLEEFFIAMHLVVLRRNNIALPDTLPDNLLPSAIKRKSSSSGVEGNSGTSGASSVTAIASAGSGSGGAKPTPDPLSPTRNKEWTKFVDSPTSTVSSPGLKPVNFDFQKSALEQDPKILHPKALRLTPESSRLDVSEADTVASYNSDPTSLNVDVTGISSTQLNTSQVISQVSNLSPKKNQESADIKPIQRPLPRKPSGGGVGVLPPPPNLQTGTPPDDTGSYGPTSLPMIPSGPLQGIKKEPPPPPPPRPAPRTHTRSSSLDLNKFSRSGFLGAPPAVPPRASPGAISPKKLVYQKSDGDMGGSSDTSTKIPTAAQQGMDHAHNSAFQVYRKPPTDNSSAFQFVGDSRKEEEERARQLASGARPKDKREIQASIKTTKEKNTILTRLNAELNQELTEVMEERIALEMQLEQMKPFSS</sequence>
<evidence type="ECO:0000256" key="3">
    <source>
        <dbReference type="SAM" id="MobiDB-lite"/>
    </source>
</evidence>
<dbReference type="CDD" id="cd00052">
    <property type="entry name" value="EH"/>
    <property type="match status" value="1"/>
</dbReference>
<dbReference type="PANTHER" id="PTHR11216:SF174">
    <property type="entry name" value="GH06923P"/>
    <property type="match status" value="1"/>
</dbReference>
<dbReference type="GO" id="GO:0005737">
    <property type="term" value="C:cytoplasm"/>
    <property type="evidence" value="ECO:0007669"/>
    <property type="project" value="TreeGrafter"/>
</dbReference>
<dbReference type="PROSITE" id="PS50222">
    <property type="entry name" value="EF_HAND_2"/>
    <property type="match status" value="1"/>
</dbReference>
<evidence type="ECO:0000256" key="2">
    <source>
        <dbReference type="SAM" id="Coils"/>
    </source>
</evidence>
<comment type="caution">
    <text evidence="6">The sequence shown here is derived from an EMBL/GenBank/DDBJ whole genome shotgun (WGS) entry which is preliminary data.</text>
</comment>
<dbReference type="PANTHER" id="PTHR11216">
    <property type="entry name" value="EH DOMAIN"/>
    <property type="match status" value="1"/>
</dbReference>
<dbReference type="AlphaFoldDB" id="A0AAV2QUB6"/>
<feature type="region of interest" description="Disordered" evidence="3">
    <location>
        <begin position="391"/>
        <end position="415"/>
    </location>
</feature>
<dbReference type="Proteomes" id="UP001497623">
    <property type="component" value="Unassembled WGS sequence"/>
</dbReference>
<evidence type="ECO:0000313" key="6">
    <source>
        <dbReference type="EMBL" id="CAL4095964.1"/>
    </source>
</evidence>
<evidence type="ECO:0008006" key="8">
    <source>
        <dbReference type="Google" id="ProtNLM"/>
    </source>
</evidence>
<dbReference type="InterPro" id="IPR000261">
    <property type="entry name" value="EH_dom"/>
</dbReference>
<accession>A0AAV2QUB6</accession>
<reference evidence="6 7" key="1">
    <citation type="submission" date="2024-05" db="EMBL/GenBank/DDBJ databases">
        <authorList>
            <person name="Wallberg A."/>
        </authorList>
    </citation>
    <scope>NUCLEOTIDE SEQUENCE [LARGE SCALE GENOMIC DNA]</scope>
</reference>
<keyword evidence="1" id="KW-0106">Calcium</keyword>
<dbReference type="SMART" id="SM00027">
    <property type="entry name" value="EH"/>
    <property type="match status" value="1"/>
</dbReference>
<gene>
    <name evidence="6" type="ORF">MNOR_LOCUS15535</name>
</gene>
<feature type="compositionally biased region" description="Low complexity" evidence="3">
    <location>
        <begin position="93"/>
        <end position="109"/>
    </location>
</feature>
<dbReference type="PROSITE" id="PS50031">
    <property type="entry name" value="EH"/>
    <property type="match status" value="1"/>
</dbReference>
<dbReference type="GO" id="GO:0016197">
    <property type="term" value="P:endosomal transport"/>
    <property type="evidence" value="ECO:0007669"/>
    <property type="project" value="TreeGrafter"/>
</dbReference>
<feature type="region of interest" description="Disordered" evidence="3">
    <location>
        <begin position="83"/>
        <end position="129"/>
    </location>
</feature>
<dbReference type="EMBL" id="CAXKWB010009747">
    <property type="protein sequence ID" value="CAL4095964.1"/>
    <property type="molecule type" value="Genomic_DNA"/>
</dbReference>
<proteinExistence type="predicted"/>
<feature type="coiled-coil region" evidence="2">
    <location>
        <begin position="421"/>
        <end position="455"/>
    </location>
</feature>
<dbReference type="Pfam" id="PF12763">
    <property type="entry name" value="EH"/>
    <property type="match status" value="1"/>
</dbReference>
<feature type="compositionally biased region" description="Basic and acidic residues" evidence="3">
    <location>
        <begin position="393"/>
        <end position="403"/>
    </location>
</feature>
<protein>
    <recommendedName>
        <fullName evidence="8">RALBP1 associated Eps domain containing 1</fullName>
    </recommendedName>
</protein>
<dbReference type="InterPro" id="IPR018247">
    <property type="entry name" value="EF_Hand_1_Ca_BS"/>
</dbReference>
<feature type="region of interest" description="Disordered" evidence="3">
    <location>
        <begin position="215"/>
        <end position="358"/>
    </location>
</feature>
<keyword evidence="2" id="KW-0175">Coiled coil</keyword>
<feature type="domain" description="EH" evidence="4">
    <location>
        <begin position="1"/>
        <end position="83"/>
    </location>
</feature>
<feature type="non-terminal residue" evidence="6">
    <location>
        <position position="1"/>
    </location>
</feature>
<feature type="non-terminal residue" evidence="6">
    <location>
        <position position="464"/>
    </location>
</feature>
<feature type="domain" description="EF-hand" evidence="5">
    <location>
        <begin position="27"/>
        <end position="62"/>
    </location>
</feature>
<dbReference type="GO" id="GO:0005886">
    <property type="term" value="C:plasma membrane"/>
    <property type="evidence" value="ECO:0007669"/>
    <property type="project" value="TreeGrafter"/>
</dbReference>
<dbReference type="GO" id="GO:0006897">
    <property type="term" value="P:endocytosis"/>
    <property type="evidence" value="ECO:0007669"/>
    <property type="project" value="TreeGrafter"/>
</dbReference>
<evidence type="ECO:0000256" key="1">
    <source>
        <dbReference type="ARBA" id="ARBA00022837"/>
    </source>
</evidence>
<dbReference type="InterPro" id="IPR002048">
    <property type="entry name" value="EF_hand_dom"/>
</dbReference>
<dbReference type="InterPro" id="IPR011992">
    <property type="entry name" value="EF-hand-dom_pair"/>
</dbReference>
<dbReference type="GO" id="GO:0005509">
    <property type="term" value="F:calcium ion binding"/>
    <property type="evidence" value="ECO:0007669"/>
    <property type="project" value="InterPro"/>
</dbReference>
<evidence type="ECO:0000313" key="7">
    <source>
        <dbReference type="Proteomes" id="UP001497623"/>
    </source>
</evidence>
<keyword evidence="7" id="KW-1185">Reference proteome</keyword>
<evidence type="ECO:0000259" key="4">
    <source>
        <dbReference type="PROSITE" id="PS50031"/>
    </source>
</evidence>
<dbReference type="SUPFAM" id="SSF47473">
    <property type="entry name" value="EF-hand"/>
    <property type="match status" value="1"/>
</dbReference>
<name>A0AAV2QUB6_MEGNR</name>
<organism evidence="6 7">
    <name type="scientific">Meganyctiphanes norvegica</name>
    <name type="common">Northern krill</name>
    <name type="synonym">Thysanopoda norvegica</name>
    <dbReference type="NCBI Taxonomy" id="48144"/>
    <lineage>
        <taxon>Eukaryota</taxon>
        <taxon>Metazoa</taxon>
        <taxon>Ecdysozoa</taxon>
        <taxon>Arthropoda</taxon>
        <taxon>Crustacea</taxon>
        <taxon>Multicrustacea</taxon>
        <taxon>Malacostraca</taxon>
        <taxon>Eumalacostraca</taxon>
        <taxon>Eucarida</taxon>
        <taxon>Euphausiacea</taxon>
        <taxon>Euphausiidae</taxon>
        <taxon>Meganyctiphanes</taxon>
    </lineage>
</organism>
<dbReference type="PROSITE" id="PS00018">
    <property type="entry name" value="EF_HAND_1"/>
    <property type="match status" value="1"/>
</dbReference>
<dbReference type="Gene3D" id="1.10.238.10">
    <property type="entry name" value="EF-hand"/>
    <property type="match status" value="1"/>
</dbReference>
<evidence type="ECO:0000259" key="5">
    <source>
        <dbReference type="PROSITE" id="PS50222"/>
    </source>
</evidence>
<feature type="compositionally biased region" description="Polar residues" evidence="3">
    <location>
        <begin position="215"/>
        <end position="224"/>
    </location>
</feature>